<dbReference type="InterPro" id="IPR015422">
    <property type="entry name" value="PyrdxlP-dep_Trfase_small"/>
</dbReference>
<evidence type="ECO:0000313" key="2">
    <source>
        <dbReference type="EMBL" id="MST55898.1"/>
    </source>
</evidence>
<accession>A0A6L5YCX5</accession>
<dbReference type="InterPro" id="IPR000192">
    <property type="entry name" value="Aminotrans_V_dom"/>
</dbReference>
<dbReference type="RefSeq" id="WP_154528983.1">
    <property type="nucleotide sequence ID" value="NZ_VUNH01000007.1"/>
</dbReference>
<dbReference type="InterPro" id="IPR015424">
    <property type="entry name" value="PyrdxlP-dep_Trfase"/>
</dbReference>
<dbReference type="SUPFAM" id="SSF53383">
    <property type="entry name" value="PLP-dependent transferases"/>
    <property type="match status" value="1"/>
</dbReference>
<keyword evidence="2" id="KW-0032">Aminotransferase</keyword>
<dbReference type="InterPro" id="IPR010969">
    <property type="entry name" value="Cys_dSase-rel_unknwn_funct"/>
</dbReference>
<dbReference type="Pfam" id="PF00266">
    <property type="entry name" value="Aminotran_5"/>
    <property type="match status" value="1"/>
</dbReference>
<gene>
    <name evidence="2" type="ORF">FYJ74_07620</name>
</gene>
<dbReference type="NCBIfam" id="TIGR01977">
    <property type="entry name" value="am_tr_V_EF2568"/>
    <property type="match status" value="1"/>
</dbReference>
<sequence>MSIYFNNAATTWPKPDCVAHAMSDFLGSGGANLGRGTASVRDLGTMGLVLECRERAARLLGGYENASPVYVTFTANVTESLNIVLKGFLKPGTRVVTTSMEHNAVTRPLRHLEKNGVELEILPCDRQGYLDPEKLAAALDAKKNDLVVMSHCSNVCGSVQNLEAVAAACRERNVRLVVDTAQTAGLIPLNAAALGLAALCFTGHKGLMGPQGMGGILWQPEFARLCEPLVEGGTGSFSHVETQPEAMPDRFESGTGNLPGIAGLNAALKWIEERGIDTIRAHENELGARFLTGLKKLDGLILYGLPEMVDKKRLSVFAVNFEGVDNGILAAELSSRGLETRPGLQCSPWGHQTLGCFPQGALRLSLGYFNTSAQVDEALQILADSLVVMRAQKLSAQ</sequence>
<keyword evidence="2" id="KW-0808">Transferase</keyword>
<comment type="caution">
    <text evidence="2">The sequence shown here is derived from an EMBL/GenBank/DDBJ whole genome shotgun (WGS) entry which is preliminary data.</text>
</comment>
<dbReference type="Gene3D" id="3.90.1150.10">
    <property type="entry name" value="Aspartate Aminotransferase, domain 1"/>
    <property type="match status" value="1"/>
</dbReference>
<dbReference type="PANTHER" id="PTHR43586">
    <property type="entry name" value="CYSTEINE DESULFURASE"/>
    <property type="match status" value="1"/>
</dbReference>
<evidence type="ECO:0000259" key="1">
    <source>
        <dbReference type="Pfam" id="PF00266"/>
    </source>
</evidence>
<dbReference type="EMBL" id="VUNH01000007">
    <property type="protein sequence ID" value="MST55898.1"/>
    <property type="molecule type" value="Genomic_DNA"/>
</dbReference>
<name>A0A6L5YCX5_9BACT</name>
<dbReference type="GO" id="GO:0008483">
    <property type="term" value="F:transaminase activity"/>
    <property type="evidence" value="ECO:0007669"/>
    <property type="project" value="UniProtKB-KW"/>
</dbReference>
<evidence type="ECO:0000313" key="3">
    <source>
        <dbReference type="Proteomes" id="UP000473699"/>
    </source>
</evidence>
<proteinExistence type="predicted"/>
<dbReference type="AlphaFoldDB" id="A0A6L5YCX5"/>
<feature type="domain" description="Aminotransferase class V" evidence="1">
    <location>
        <begin position="3"/>
        <end position="376"/>
    </location>
</feature>
<dbReference type="PANTHER" id="PTHR43586:SF4">
    <property type="entry name" value="ISOPENICILLIN N EPIMERASE"/>
    <property type="match status" value="1"/>
</dbReference>
<dbReference type="Gene3D" id="3.40.640.10">
    <property type="entry name" value="Type I PLP-dependent aspartate aminotransferase-like (Major domain)"/>
    <property type="match status" value="1"/>
</dbReference>
<keyword evidence="3" id="KW-1185">Reference proteome</keyword>
<protein>
    <submittedName>
        <fullName evidence="2">Aminotransferase class V-fold PLP-dependent enzyme</fullName>
    </submittedName>
</protein>
<reference evidence="2 3" key="1">
    <citation type="submission" date="2019-08" db="EMBL/GenBank/DDBJ databases">
        <title>In-depth cultivation of the pig gut microbiome towards novel bacterial diversity and tailored functional studies.</title>
        <authorList>
            <person name="Wylensek D."/>
            <person name="Hitch T.C.A."/>
            <person name="Clavel T."/>
        </authorList>
    </citation>
    <scope>NUCLEOTIDE SEQUENCE [LARGE SCALE GENOMIC DNA]</scope>
    <source>
        <strain evidence="2 3">SM-530-WT-4B</strain>
    </source>
</reference>
<organism evidence="2 3">
    <name type="scientific">Pyramidobacter porci</name>
    <dbReference type="NCBI Taxonomy" id="2605789"/>
    <lineage>
        <taxon>Bacteria</taxon>
        <taxon>Thermotogati</taxon>
        <taxon>Synergistota</taxon>
        <taxon>Synergistia</taxon>
        <taxon>Synergistales</taxon>
        <taxon>Dethiosulfovibrionaceae</taxon>
        <taxon>Pyramidobacter</taxon>
    </lineage>
</organism>
<dbReference type="InterPro" id="IPR015421">
    <property type="entry name" value="PyrdxlP-dep_Trfase_major"/>
</dbReference>
<dbReference type="Proteomes" id="UP000473699">
    <property type="component" value="Unassembled WGS sequence"/>
</dbReference>